<dbReference type="InterPro" id="IPR043128">
    <property type="entry name" value="Rev_trsase/Diguanyl_cyclase"/>
</dbReference>
<protein>
    <submittedName>
        <fullName evidence="1">Uncharacterized protein K02A2.6</fullName>
    </submittedName>
</protein>
<dbReference type="SUPFAM" id="SSF56672">
    <property type="entry name" value="DNA/RNA polymerases"/>
    <property type="match status" value="1"/>
</dbReference>
<accession>A0A4C1TUU0</accession>
<reference evidence="1 2" key="1">
    <citation type="journal article" date="2019" name="Commun. Biol.">
        <title>The bagworm genome reveals a unique fibroin gene that provides high tensile strength.</title>
        <authorList>
            <person name="Kono N."/>
            <person name="Nakamura H."/>
            <person name="Ohtoshi R."/>
            <person name="Tomita M."/>
            <person name="Numata K."/>
            <person name="Arakawa K."/>
        </authorList>
    </citation>
    <scope>NUCLEOTIDE SEQUENCE [LARGE SCALE GENOMIC DNA]</scope>
</reference>
<dbReference type="OrthoDB" id="7471411at2759"/>
<dbReference type="Gene3D" id="3.30.70.270">
    <property type="match status" value="1"/>
</dbReference>
<dbReference type="STRING" id="151549.A0A4C1TUU0"/>
<proteinExistence type="predicted"/>
<keyword evidence="2" id="KW-1185">Reference proteome</keyword>
<dbReference type="InterPro" id="IPR043502">
    <property type="entry name" value="DNA/RNA_pol_sf"/>
</dbReference>
<gene>
    <name evidence="1" type="ORF">EVAR_102644_1</name>
</gene>
<dbReference type="GO" id="GO:0071897">
    <property type="term" value="P:DNA biosynthetic process"/>
    <property type="evidence" value="ECO:0007669"/>
    <property type="project" value="UniProtKB-ARBA"/>
</dbReference>
<evidence type="ECO:0000313" key="2">
    <source>
        <dbReference type="Proteomes" id="UP000299102"/>
    </source>
</evidence>
<comment type="caution">
    <text evidence="1">The sequence shown here is derived from an EMBL/GenBank/DDBJ whole genome shotgun (WGS) entry which is preliminary data.</text>
</comment>
<dbReference type="EMBL" id="BGZK01000090">
    <property type="protein sequence ID" value="GBP17785.1"/>
    <property type="molecule type" value="Genomic_DNA"/>
</dbReference>
<organism evidence="1 2">
    <name type="scientific">Eumeta variegata</name>
    <name type="common">Bagworm moth</name>
    <name type="synonym">Eumeta japonica</name>
    <dbReference type="NCBI Taxonomy" id="151549"/>
    <lineage>
        <taxon>Eukaryota</taxon>
        <taxon>Metazoa</taxon>
        <taxon>Ecdysozoa</taxon>
        <taxon>Arthropoda</taxon>
        <taxon>Hexapoda</taxon>
        <taxon>Insecta</taxon>
        <taxon>Pterygota</taxon>
        <taxon>Neoptera</taxon>
        <taxon>Endopterygota</taxon>
        <taxon>Lepidoptera</taxon>
        <taxon>Glossata</taxon>
        <taxon>Ditrysia</taxon>
        <taxon>Tineoidea</taxon>
        <taxon>Psychidae</taxon>
        <taxon>Oiketicinae</taxon>
        <taxon>Eumeta</taxon>
    </lineage>
</organism>
<sequence>MQPCSDSHARATVQVYEDDALVYGRTFEDFSNALRDELNRFREANLMVKPSKCTFGRKLVIALRYEISEEGVKPFIKKTSAVLDLERPSNA</sequence>
<dbReference type="Proteomes" id="UP000299102">
    <property type="component" value="Unassembled WGS sequence"/>
</dbReference>
<name>A0A4C1TUU0_EUMVA</name>
<evidence type="ECO:0000313" key="1">
    <source>
        <dbReference type="EMBL" id="GBP17785.1"/>
    </source>
</evidence>
<dbReference type="AlphaFoldDB" id="A0A4C1TUU0"/>